<dbReference type="InterPro" id="IPR002715">
    <property type="entry name" value="Nas_poly-pep-assoc_cplx_dom"/>
</dbReference>
<dbReference type="InterPro" id="IPR005231">
    <property type="entry name" value="NAC_arc"/>
</dbReference>
<dbReference type="SMART" id="SM01407">
    <property type="entry name" value="NAC"/>
    <property type="match status" value="1"/>
</dbReference>
<evidence type="ECO:0000313" key="7">
    <source>
        <dbReference type="EMBL" id="RZN67780.1"/>
    </source>
</evidence>
<dbReference type="Gene3D" id="1.10.8.10">
    <property type="entry name" value="DNA helicase RuvA subunit, C-terminal domain"/>
    <property type="match status" value="1"/>
</dbReference>
<comment type="function">
    <text evidence="4">Contacts the emerging nascent chain on the ribosome.</text>
</comment>
<comment type="caution">
    <text evidence="7">The sequence shown here is derived from an EMBL/GenBank/DDBJ whole genome shotgun (WGS) entry which is preliminary data.</text>
</comment>
<protein>
    <recommendedName>
        <fullName evidence="4 5">Nascent polypeptide-associated complex protein</fullName>
    </recommendedName>
</protein>
<evidence type="ECO:0000256" key="4">
    <source>
        <dbReference type="HAMAP-Rule" id="MF_00814"/>
    </source>
</evidence>
<evidence type="ECO:0000256" key="2">
    <source>
        <dbReference type="ARBA" id="ARBA00022884"/>
    </source>
</evidence>
<keyword evidence="2 4" id="KW-0694">RNA-binding</keyword>
<dbReference type="InterPro" id="IPR044034">
    <property type="entry name" value="NAC-like_UBA"/>
</dbReference>
<sequence length="111" mass="12503">MFPRGMSPKKLQQMMKQMGINVETIDNVIEVRITTDDREIVFKDAEVSIMDVKGSKTYQVVGTPEEREISKIKREDIELVMEKAGVSEEEAKKALEETKGDLAGAIMKLAE</sequence>
<reference evidence="7 8" key="1">
    <citation type="journal article" date="2019" name="Nat. Microbiol.">
        <title>Wide diversity of methane and short-chain alkane metabolisms in uncultured archaea.</title>
        <authorList>
            <person name="Borrel G."/>
            <person name="Adam P.S."/>
            <person name="McKay L.J."/>
            <person name="Chen L.X."/>
            <person name="Sierra-Garcia I.N."/>
            <person name="Sieber C.M."/>
            <person name="Letourneur Q."/>
            <person name="Ghozlane A."/>
            <person name="Andersen G.L."/>
            <person name="Li W.J."/>
            <person name="Hallam S.J."/>
            <person name="Muyzer G."/>
            <person name="de Oliveira V.M."/>
            <person name="Inskeep W.P."/>
            <person name="Banfield J.F."/>
            <person name="Gribaldo S."/>
        </authorList>
    </citation>
    <scope>NUCLEOTIDE SEQUENCE [LARGE SCALE GENOMIC DNA]</scope>
    <source>
        <strain evidence="7">NM1b</strain>
    </source>
</reference>
<dbReference type="Proteomes" id="UP000320766">
    <property type="component" value="Unassembled WGS sequence"/>
</dbReference>
<keyword evidence="1 4" id="KW-0813">Transport</keyword>
<evidence type="ECO:0000256" key="1">
    <source>
        <dbReference type="ARBA" id="ARBA00022448"/>
    </source>
</evidence>
<evidence type="ECO:0000256" key="3">
    <source>
        <dbReference type="ARBA" id="ARBA00022927"/>
    </source>
</evidence>
<evidence type="ECO:0000259" key="6">
    <source>
        <dbReference type="PROSITE" id="PS51151"/>
    </source>
</evidence>
<dbReference type="AlphaFoldDB" id="A0A520KWF1"/>
<accession>A0A520KWF1</accession>
<dbReference type="NCBIfam" id="TIGR00264">
    <property type="entry name" value="archaeal-type nascent polypeptide-associated complex protein"/>
    <property type="match status" value="1"/>
</dbReference>
<dbReference type="InterPro" id="IPR038187">
    <property type="entry name" value="NAC_A/B_dom_sf"/>
</dbReference>
<comment type="subunit">
    <text evidence="4">Homodimer. Interacts with the ribosome. Binds ribosomal RNA.</text>
</comment>
<keyword evidence="3 4" id="KW-0653">Protein transport</keyword>
<feature type="domain" description="NAC-A/B" evidence="6">
    <location>
        <begin position="5"/>
        <end position="73"/>
    </location>
</feature>
<gene>
    <name evidence="4" type="primary">nac</name>
    <name evidence="7" type="ORF">EF807_07075</name>
</gene>
<dbReference type="EMBL" id="RXIL01000129">
    <property type="protein sequence ID" value="RZN67780.1"/>
    <property type="molecule type" value="Genomic_DNA"/>
</dbReference>
<dbReference type="Pfam" id="PF01849">
    <property type="entry name" value="NAC"/>
    <property type="match status" value="1"/>
</dbReference>
<dbReference type="GO" id="GO:0003723">
    <property type="term" value="F:RNA binding"/>
    <property type="evidence" value="ECO:0007669"/>
    <property type="project" value="UniProtKB-UniRule"/>
</dbReference>
<dbReference type="GO" id="GO:0015031">
    <property type="term" value="P:protein transport"/>
    <property type="evidence" value="ECO:0007669"/>
    <property type="project" value="UniProtKB-UniRule"/>
</dbReference>
<organism evidence="7 8">
    <name type="scientific">Candidatus Methanolliviera hydrocarbonicum</name>
    <dbReference type="NCBI Taxonomy" id="2491085"/>
    <lineage>
        <taxon>Archaea</taxon>
        <taxon>Methanobacteriati</taxon>
        <taxon>Methanobacteriota</taxon>
        <taxon>Candidatus Methanoliparia</taxon>
        <taxon>Candidatus Methanoliparales</taxon>
        <taxon>Candidatus Methanollivieraceae</taxon>
        <taxon>Candidatus Methanolliviera</taxon>
    </lineage>
</organism>
<evidence type="ECO:0000313" key="8">
    <source>
        <dbReference type="Proteomes" id="UP000320766"/>
    </source>
</evidence>
<dbReference type="SUPFAM" id="SSF46934">
    <property type="entry name" value="UBA-like"/>
    <property type="match status" value="1"/>
</dbReference>
<name>A0A520KWF1_9EURY</name>
<dbReference type="Gene3D" id="2.20.70.30">
    <property type="entry name" value="Nascent polypeptide-associated complex domain"/>
    <property type="match status" value="1"/>
</dbReference>
<dbReference type="HAMAP" id="MF_00814">
    <property type="entry name" value="NAC_arch"/>
    <property type="match status" value="1"/>
</dbReference>
<dbReference type="Pfam" id="PF19026">
    <property type="entry name" value="UBA_HYPK"/>
    <property type="match status" value="1"/>
</dbReference>
<evidence type="ECO:0000256" key="5">
    <source>
        <dbReference type="NCBIfam" id="TIGR00264"/>
    </source>
</evidence>
<dbReference type="PROSITE" id="PS51151">
    <property type="entry name" value="NAC_AB"/>
    <property type="match status" value="1"/>
</dbReference>
<comment type="similarity">
    <text evidence="4">Belongs to the NAC-alpha family.</text>
</comment>
<proteinExistence type="inferred from homology"/>
<dbReference type="InterPro" id="IPR009060">
    <property type="entry name" value="UBA-like_sf"/>
</dbReference>